<name>A0A6P6YBK5_DERPT</name>
<evidence type="ECO:0000256" key="2">
    <source>
        <dbReference type="ARBA" id="ARBA00022980"/>
    </source>
</evidence>
<dbReference type="OrthoDB" id="1703270at2759"/>
<evidence type="ECO:0000256" key="3">
    <source>
        <dbReference type="ARBA" id="ARBA00023274"/>
    </source>
</evidence>
<dbReference type="GO" id="GO:0005840">
    <property type="term" value="C:ribosome"/>
    <property type="evidence" value="ECO:0007669"/>
    <property type="project" value="UniProtKB-KW"/>
</dbReference>
<feature type="region of interest" description="Disordered" evidence="5">
    <location>
        <begin position="1"/>
        <end position="22"/>
    </location>
</feature>
<dbReference type="OMA" id="NCIVLAD"/>
<dbReference type="InterPro" id="IPR001047">
    <property type="entry name" value="Ribosomal_eS8"/>
</dbReference>
<dbReference type="GO" id="GO:1990904">
    <property type="term" value="C:ribonucleoprotein complex"/>
    <property type="evidence" value="ECO:0007669"/>
    <property type="project" value="UniProtKB-KW"/>
</dbReference>
<dbReference type="Gene3D" id="3.10.290.70">
    <property type="match status" value="1"/>
</dbReference>
<dbReference type="GO" id="GO:0003735">
    <property type="term" value="F:structural constituent of ribosome"/>
    <property type="evidence" value="ECO:0007669"/>
    <property type="project" value="InterPro"/>
</dbReference>
<reference evidence="7" key="1">
    <citation type="submission" date="2025-08" db="UniProtKB">
        <authorList>
            <consortium name="RefSeq"/>
        </authorList>
    </citation>
    <scope>IDENTIFICATION</scope>
    <source>
        <strain evidence="7">Airmid</strain>
    </source>
</reference>
<dbReference type="Gene3D" id="1.10.168.20">
    <property type="entry name" value="Ribosomal protein S8e, subdomain"/>
    <property type="match status" value="1"/>
</dbReference>
<dbReference type="InterPro" id="IPR042563">
    <property type="entry name" value="Ribosomal_protein_eS8_euk"/>
</dbReference>
<evidence type="ECO:0000313" key="6">
    <source>
        <dbReference type="Proteomes" id="UP000515146"/>
    </source>
</evidence>
<dbReference type="InParanoid" id="A0A6P6YBK5"/>
<evidence type="ECO:0000256" key="5">
    <source>
        <dbReference type="SAM" id="MobiDB-lite"/>
    </source>
</evidence>
<dbReference type="PANTHER" id="PTHR10394">
    <property type="entry name" value="40S RIBOSOMAL PROTEIN S8"/>
    <property type="match status" value="1"/>
</dbReference>
<dbReference type="Pfam" id="PF01201">
    <property type="entry name" value="Ribosomal_S8e"/>
    <property type="match status" value="1"/>
</dbReference>
<dbReference type="KEGG" id="dpte:113796655"/>
<sequence>MGISRDSRHKRRETGGKRAIHQKKKKYELGRPAALTKLGNERVHVVRTRGGNHKYRALRLDSGSFSWGSQQISFKTKINNVVYNPTSNELVRTNTITKSSIVTIDANPFITWYYTRYGVNLGKNEIPDEESKSRSVQAKHAERLENENVCPFLLEQFKSGRLFAIITTRPGQSGVCNGYILEGEELEFYKKKLDKKKRR</sequence>
<dbReference type="GO" id="GO:0006412">
    <property type="term" value="P:translation"/>
    <property type="evidence" value="ECO:0007669"/>
    <property type="project" value="InterPro"/>
</dbReference>
<protein>
    <recommendedName>
        <fullName evidence="4">40S ribosomal protein S8</fullName>
    </recommendedName>
</protein>
<organism evidence="6 7">
    <name type="scientific">Dermatophagoides pteronyssinus</name>
    <name type="common">European house dust mite</name>
    <dbReference type="NCBI Taxonomy" id="6956"/>
    <lineage>
        <taxon>Eukaryota</taxon>
        <taxon>Metazoa</taxon>
        <taxon>Ecdysozoa</taxon>
        <taxon>Arthropoda</taxon>
        <taxon>Chelicerata</taxon>
        <taxon>Arachnida</taxon>
        <taxon>Acari</taxon>
        <taxon>Acariformes</taxon>
        <taxon>Sarcoptiformes</taxon>
        <taxon>Astigmata</taxon>
        <taxon>Psoroptidia</taxon>
        <taxon>Analgoidea</taxon>
        <taxon>Pyroglyphidae</taxon>
        <taxon>Dermatophagoidinae</taxon>
        <taxon>Dermatophagoides</taxon>
    </lineage>
</organism>
<keyword evidence="2 4" id="KW-0689">Ribosomal protein</keyword>
<keyword evidence="6" id="KW-1185">Reference proteome</keyword>
<proteinExistence type="inferred from homology"/>
<dbReference type="Proteomes" id="UP000515146">
    <property type="component" value="Unplaced"/>
</dbReference>
<comment type="similarity">
    <text evidence="1 4">Belongs to the eukaryotic ribosomal protein eS8 family.</text>
</comment>
<feature type="compositionally biased region" description="Basic residues" evidence="5">
    <location>
        <begin position="7"/>
        <end position="22"/>
    </location>
</feature>
<evidence type="ECO:0000256" key="1">
    <source>
        <dbReference type="ARBA" id="ARBA00005257"/>
    </source>
</evidence>
<evidence type="ECO:0000313" key="7">
    <source>
        <dbReference type="RefSeq" id="XP_027202762.1"/>
    </source>
</evidence>
<evidence type="ECO:0000256" key="4">
    <source>
        <dbReference type="RuleBase" id="RU000669"/>
    </source>
</evidence>
<dbReference type="CDD" id="cd11380">
    <property type="entry name" value="Ribosomal_S8e_like"/>
    <property type="match status" value="1"/>
</dbReference>
<dbReference type="InterPro" id="IPR022309">
    <property type="entry name" value="Ribosomal_Se8/biogenesis_NSA2"/>
</dbReference>
<dbReference type="AlphaFoldDB" id="A0A6P6YBK5"/>
<keyword evidence="3 4" id="KW-0687">Ribonucleoprotein</keyword>
<dbReference type="RefSeq" id="XP_027202762.1">
    <property type="nucleotide sequence ID" value="XM_027346961.1"/>
</dbReference>
<gene>
    <name evidence="7" type="primary">LOC113796655</name>
</gene>
<dbReference type="NCBIfam" id="TIGR00307">
    <property type="entry name" value="eS8"/>
    <property type="match status" value="1"/>
</dbReference>
<accession>A0A6P6YBK5</accession>